<dbReference type="RefSeq" id="WP_133261688.1">
    <property type="nucleotide sequence ID" value="NZ_SJCY01000003.1"/>
</dbReference>
<comment type="caution">
    <text evidence="1">The sequence shown here is derived from an EMBL/GenBank/DDBJ whole genome shotgun (WGS) entry which is preliminary data.</text>
</comment>
<proteinExistence type="predicted"/>
<dbReference type="OrthoDB" id="3869737at2"/>
<name>A0A4R5MLY1_9SPHI</name>
<sequence length="158" mass="18561">MTNFFKYELVGTGWAKFEIANDRNKSLDFIFSYLADPLPILLNSLNKFLKKESCFERINFAQEPCEISLFFKNLDNDLTIEFYDDVLLDDDYEAIAIDSTKVYFQDDKLLDFSKLVYKEINNLLIEYSESGYHEKWARDFPIAEMNALGKLLNEDGRN</sequence>
<reference evidence="1 2" key="1">
    <citation type="submission" date="2019-02" db="EMBL/GenBank/DDBJ databases">
        <title>Pedobacter sp. nov., a novel speices isolated from soil of pinguins habitat in Antarcitica.</title>
        <authorList>
            <person name="He R.-H."/>
        </authorList>
    </citation>
    <scope>NUCLEOTIDE SEQUENCE [LARGE SCALE GENOMIC DNA]</scope>
    <source>
        <strain evidence="1 2">E01020</strain>
    </source>
</reference>
<dbReference type="Proteomes" id="UP000295668">
    <property type="component" value="Unassembled WGS sequence"/>
</dbReference>
<keyword evidence="2" id="KW-1185">Reference proteome</keyword>
<evidence type="ECO:0000313" key="1">
    <source>
        <dbReference type="EMBL" id="TDG36740.1"/>
    </source>
</evidence>
<gene>
    <name evidence="1" type="ORF">EZJ43_05495</name>
</gene>
<protein>
    <submittedName>
        <fullName evidence="1">Uncharacterized protein</fullName>
    </submittedName>
</protein>
<dbReference type="AlphaFoldDB" id="A0A4R5MLY1"/>
<dbReference type="EMBL" id="SJCY01000003">
    <property type="protein sequence ID" value="TDG36740.1"/>
    <property type="molecule type" value="Genomic_DNA"/>
</dbReference>
<evidence type="ECO:0000313" key="2">
    <source>
        <dbReference type="Proteomes" id="UP000295668"/>
    </source>
</evidence>
<organism evidence="1 2">
    <name type="scientific">Pedobacter changchengzhani</name>
    <dbReference type="NCBI Taxonomy" id="2529274"/>
    <lineage>
        <taxon>Bacteria</taxon>
        <taxon>Pseudomonadati</taxon>
        <taxon>Bacteroidota</taxon>
        <taxon>Sphingobacteriia</taxon>
        <taxon>Sphingobacteriales</taxon>
        <taxon>Sphingobacteriaceae</taxon>
        <taxon>Pedobacter</taxon>
    </lineage>
</organism>
<accession>A0A4R5MLY1</accession>